<dbReference type="Proteomes" id="UP001302265">
    <property type="component" value="Segment"/>
</dbReference>
<keyword evidence="2" id="KW-1185">Reference proteome</keyword>
<evidence type="ECO:0000313" key="2">
    <source>
        <dbReference type="Proteomes" id="UP001302265"/>
    </source>
</evidence>
<proteinExistence type="predicted"/>
<reference evidence="1 2" key="1">
    <citation type="journal article" date="2023" name="Nat. Microbiol.">
        <title>A compendium of viruses from methanogenic archaea reveals their diversity and adaptations to the gut environment.</title>
        <authorList>
            <person name="Medvedeva S."/>
            <person name="Borrel G."/>
            <person name="Krupovic M."/>
            <person name="Gribaldo S."/>
        </authorList>
    </citation>
    <scope>NUCLEOTIDE SEQUENCE [LARGE SCALE GENOMIC DNA]</scope>
</reference>
<dbReference type="SUPFAM" id="SSF46785">
    <property type="entry name" value="Winged helix' DNA-binding domain"/>
    <property type="match status" value="1"/>
</dbReference>
<protein>
    <submittedName>
        <fullName evidence="1">Uncharacterized protein</fullName>
    </submittedName>
</protein>
<accession>A0AA86XT25</accession>
<dbReference type="GeneID" id="98835794"/>
<organism evidence="1 2">
    <name type="scientific">Caudoviricetes sp. vir215</name>
    <dbReference type="NCBI Taxonomy" id="3068354"/>
    <lineage>
        <taxon>Viruses</taxon>
        <taxon>Duplodnaviria</taxon>
        <taxon>Heunggongvirae</taxon>
        <taxon>Uroviricota</taxon>
        <taxon>Caudoviricetes</taxon>
    </lineage>
</organism>
<name>A0AA86XT25_9CAUD</name>
<sequence>MGMDRGVMQPLTPIEQEIVRHLRIRPMTMKDIEEAMGRNRHDADIAAALDRLKWLGYIRRKRLDTSCHLAVWELM</sequence>
<gene>
    <name evidence="1" type="ORF">vir215_00035</name>
</gene>
<dbReference type="InterPro" id="IPR036390">
    <property type="entry name" value="WH_DNA-bd_sf"/>
</dbReference>
<evidence type="ECO:0000313" key="1">
    <source>
        <dbReference type="EMBL" id="DBA35337.1"/>
    </source>
</evidence>
<dbReference type="EMBL" id="BK063676">
    <property type="protein sequence ID" value="DBA35337.1"/>
    <property type="molecule type" value="Genomic_DNA"/>
</dbReference>
<dbReference type="RefSeq" id="YP_011108890.1">
    <property type="nucleotide sequence ID" value="NC_092586.1"/>
</dbReference>